<dbReference type="Proteomes" id="UP001209570">
    <property type="component" value="Unassembled WGS sequence"/>
</dbReference>
<keyword evidence="2" id="KW-1133">Transmembrane helix</keyword>
<feature type="transmembrane region" description="Helical" evidence="2">
    <location>
        <begin position="21"/>
        <end position="39"/>
    </location>
</feature>
<keyword evidence="4" id="KW-1185">Reference proteome</keyword>
<keyword evidence="2" id="KW-0472">Membrane</keyword>
<keyword evidence="2" id="KW-0812">Transmembrane</keyword>
<evidence type="ECO:0000256" key="1">
    <source>
        <dbReference type="SAM" id="MobiDB-lite"/>
    </source>
</evidence>
<proteinExistence type="predicted"/>
<name>A0AAD5LG61_PYTIN</name>
<evidence type="ECO:0000256" key="2">
    <source>
        <dbReference type="SAM" id="Phobius"/>
    </source>
</evidence>
<sequence>MAPSSPTRARARDRYVSPERIIFIVVLSCSLLLLSVAMLRSEEPSSTRTFRDGFIVANRESATRRTVEAAAVSEGSPSSNSTRGVAEPSASPAATAASADSAPSTTRGKTTTELLVDRGEHTTLIKTEDGDEITIKRGANSKKKITKISTHEDGKITIENKEQPADDEGHERADGDAEKEQEQKQIRIEQ</sequence>
<evidence type="ECO:0000313" key="4">
    <source>
        <dbReference type="Proteomes" id="UP001209570"/>
    </source>
</evidence>
<feature type="compositionally biased region" description="Basic and acidic residues" evidence="1">
    <location>
        <begin position="149"/>
        <end position="190"/>
    </location>
</feature>
<organism evidence="3 4">
    <name type="scientific">Pythium insidiosum</name>
    <name type="common">Pythiosis disease agent</name>
    <dbReference type="NCBI Taxonomy" id="114742"/>
    <lineage>
        <taxon>Eukaryota</taxon>
        <taxon>Sar</taxon>
        <taxon>Stramenopiles</taxon>
        <taxon>Oomycota</taxon>
        <taxon>Peronosporomycetes</taxon>
        <taxon>Pythiales</taxon>
        <taxon>Pythiaceae</taxon>
        <taxon>Pythium</taxon>
    </lineage>
</organism>
<reference evidence="3" key="1">
    <citation type="submission" date="2021-12" db="EMBL/GenBank/DDBJ databases">
        <title>Prjna785345.</title>
        <authorList>
            <person name="Rujirawat T."/>
            <person name="Krajaejun T."/>
        </authorList>
    </citation>
    <scope>NUCLEOTIDE SEQUENCE</scope>
    <source>
        <strain evidence="3">Pi057C3</strain>
    </source>
</reference>
<accession>A0AAD5LG61</accession>
<feature type="compositionally biased region" description="Low complexity" evidence="1">
    <location>
        <begin position="86"/>
        <end position="106"/>
    </location>
</feature>
<gene>
    <name evidence="3" type="ORF">P43SY_006249</name>
</gene>
<protein>
    <submittedName>
        <fullName evidence="3">Uncharacterized protein</fullName>
    </submittedName>
</protein>
<dbReference type="AlphaFoldDB" id="A0AAD5LG61"/>
<dbReference type="EMBL" id="JAKCXM010000166">
    <property type="protein sequence ID" value="KAJ0399996.1"/>
    <property type="molecule type" value="Genomic_DNA"/>
</dbReference>
<feature type="region of interest" description="Disordered" evidence="1">
    <location>
        <begin position="138"/>
        <end position="190"/>
    </location>
</feature>
<comment type="caution">
    <text evidence="3">The sequence shown here is derived from an EMBL/GenBank/DDBJ whole genome shotgun (WGS) entry which is preliminary data.</text>
</comment>
<evidence type="ECO:0000313" key="3">
    <source>
        <dbReference type="EMBL" id="KAJ0399996.1"/>
    </source>
</evidence>
<feature type="region of interest" description="Disordered" evidence="1">
    <location>
        <begin position="68"/>
        <end position="123"/>
    </location>
</feature>